<feature type="domain" description="PAP-associated" evidence="6">
    <location>
        <begin position="369"/>
        <end position="427"/>
    </location>
</feature>
<keyword evidence="3" id="KW-0479">Metal-binding</keyword>
<feature type="compositionally biased region" description="Polar residues" evidence="5">
    <location>
        <begin position="548"/>
        <end position="559"/>
    </location>
</feature>
<dbReference type="InterPro" id="IPR043519">
    <property type="entry name" value="NT_sf"/>
</dbReference>
<evidence type="ECO:0000256" key="4">
    <source>
        <dbReference type="ARBA" id="ARBA00022842"/>
    </source>
</evidence>
<sequence length="676" mass="74727">MSNSLLDRMNSGDSTKNSSGNPKFRRRGKKPGSKKDTPLNEKSYDSRVANENEPGPSESRSKKEERQKRTVVDENEPVATGSQKVGFSTGEDFIAFELESRNASPTEASDARNYHGLPARPEPTSERAAGKKRRWEEIDNNDGYASKKQKVDAASRRCPWAADVDWEGCRNVAEMLNKEVEAFTAFVSPTQAEHDVRSMIVQLISNCIEKAFPDAKVTPFGSYGTKLYLPSGDIDLVVQSKSMATMNKEGLLRSLANVVRRSGITDKVTVIAKAKVPIIKFNTTHGRISVDISVNQLNGIAAGKMINRFLEDFPALRAIVLVIKSFLNQRNMNEVFSGGLGSYSIVCLAVSFLQMHPKLRRGEIDPSQNLGVLVMEFFEFYGRYFNYQEAGISLRHGGTYFSKARRGWSDFRKPSLLAIEDPNDISNDISKGSFAINQVRQTFAGAFEILKTAAYVRASIISARQQQRVVSLRSGSVQSRLVPEEMSILSGVMGITQETINHRRLVQEVYDDGILHRLLGIEIPGPDLVVTEVVGQVVSSDRNAASQSVLSSWTSANHDANSDDEKAKPRAADDSYESESRYDIKVGSPSRKRRRVGTDHDEHIVYTADEEEGEHSDASSADSLAEEEAWYDAAHSLANEKDGMNGAPKAHNLTAEGRRAYWISKGVGVDHDSDDA</sequence>
<proteinExistence type="inferred from homology"/>
<dbReference type="InterPro" id="IPR045862">
    <property type="entry name" value="Trf4-like"/>
</dbReference>
<dbReference type="OrthoDB" id="273917at2759"/>
<evidence type="ECO:0000313" key="9">
    <source>
        <dbReference type="Proteomes" id="UP000053477"/>
    </source>
</evidence>
<dbReference type="InParanoid" id="A0A0H2SQA0"/>
<dbReference type="STRING" id="27342.A0A0H2SQA0"/>
<dbReference type="Pfam" id="PF22600">
    <property type="entry name" value="MTPAP-like_central"/>
    <property type="match status" value="1"/>
</dbReference>
<gene>
    <name evidence="8" type="ORF">SCHPADRAFT_899095</name>
</gene>
<feature type="region of interest" description="Disordered" evidence="5">
    <location>
        <begin position="1"/>
        <end position="86"/>
    </location>
</feature>
<evidence type="ECO:0000259" key="6">
    <source>
        <dbReference type="Pfam" id="PF03828"/>
    </source>
</evidence>
<feature type="compositionally biased region" description="Basic and acidic residues" evidence="5">
    <location>
        <begin position="59"/>
        <end position="72"/>
    </location>
</feature>
<dbReference type="FunCoup" id="A0A0H2SQA0">
    <property type="interactions" value="225"/>
</dbReference>
<dbReference type="FunFam" id="1.10.1410.10:FF:000003">
    <property type="entry name" value="non-canonical poly(A) RNA polymerase PAPD7"/>
    <property type="match status" value="1"/>
</dbReference>
<dbReference type="InterPro" id="IPR002058">
    <property type="entry name" value="PAP_assoc"/>
</dbReference>
<dbReference type="EMBL" id="KQ085888">
    <property type="protein sequence ID" value="KLO19261.1"/>
    <property type="molecule type" value="Genomic_DNA"/>
</dbReference>
<dbReference type="AlphaFoldDB" id="A0A0H2SQA0"/>
<protein>
    <recommendedName>
        <fullName evidence="2">polynucleotide adenylyltransferase</fullName>
        <ecNumber evidence="2">2.7.7.19</ecNumber>
    </recommendedName>
</protein>
<evidence type="ECO:0000256" key="2">
    <source>
        <dbReference type="ARBA" id="ARBA00012388"/>
    </source>
</evidence>
<dbReference type="InterPro" id="IPR054708">
    <property type="entry name" value="MTPAP-like_central"/>
</dbReference>
<evidence type="ECO:0000256" key="3">
    <source>
        <dbReference type="ARBA" id="ARBA00022723"/>
    </source>
</evidence>
<dbReference type="GO" id="GO:0031123">
    <property type="term" value="P:RNA 3'-end processing"/>
    <property type="evidence" value="ECO:0007669"/>
    <property type="project" value="TreeGrafter"/>
</dbReference>
<evidence type="ECO:0000256" key="1">
    <source>
        <dbReference type="ARBA" id="ARBA00008593"/>
    </source>
</evidence>
<dbReference type="SUPFAM" id="SSF81631">
    <property type="entry name" value="PAP/OAS1 substrate-binding domain"/>
    <property type="match status" value="1"/>
</dbReference>
<dbReference type="Pfam" id="PF03828">
    <property type="entry name" value="PAP_assoc"/>
    <property type="match status" value="1"/>
</dbReference>
<feature type="region of interest" description="Disordered" evidence="5">
    <location>
        <begin position="548"/>
        <end position="658"/>
    </location>
</feature>
<name>A0A0H2SQA0_9AGAM</name>
<dbReference type="GO" id="GO:0005730">
    <property type="term" value="C:nucleolus"/>
    <property type="evidence" value="ECO:0007669"/>
    <property type="project" value="TreeGrafter"/>
</dbReference>
<keyword evidence="9" id="KW-1185">Reference proteome</keyword>
<reference evidence="8 9" key="1">
    <citation type="submission" date="2015-04" db="EMBL/GenBank/DDBJ databases">
        <title>Complete genome sequence of Schizopora paradoxa KUC8140, a cosmopolitan wood degrader in East Asia.</title>
        <authorList>
            <consortium name="DOE Joint Genome Institute"/>
            <person name="Min B."/>
            <person name="Park H."/>
            <person name="Jang Y."/>
            <person name="Kim J.-J."/>
            <person name="Kim K.H."/>
            <person name="Pangilinan J."/>
            <person name="Lipzen A."/>
            <person name="Riley R."/>
            <person name="Grigoriev I.V."/>
            <person name="Spatafora J.W."/>
            <person name="Choi I.-G."/>
        </authorList>
    </citation>
    <scope>NUCLEOTIDE SEQUENCE [LARGE SCALE GENOMIC DNA]</scope>
    <source>
        <strain evidence="8 9">KUC8140</strain>
    </source>
</reference>
<accession>A0A0H2SQA0</accession>
<feature type="compositionally biased region" description="Basic and acidic residues" evidence="5">
    <location>
        <begin position="560"/>
        <end position="584"/>
    </location>
</feature>
<dbReference type="GO" id="GO:0043634">
    <property type="term" value="P:polyadenylation-dependent ncRNA catabolic process"/>
    <property type="evidence" value="ECO:0007669"/>
    <property type="project" value="TreeGrafter"/>
</dbReference>
<dbReference type="PANTHER" id="PTHR23092:SF15">
    <property type="entry name" value="INACTIVE NON-CANONICAL POLY(A) RNA POLYMERASE PROTEIN TRF4-2-RELATED"/>
    <property type="match status" value="1"/>
</dbReference>
<dbReference type="PANTHER" id="PTHR23092">
    <property type="entry name" value="POLY(A) RNA POLYMERASE"/>
    <property type="match status" value="1"/>
</dbReference>
<feature type="compositionally biased region" description="Basic and acidic residues" evidence="5">
    <location>
        <begin position="123"/>
        <end position="132"/>
    </location>
</feature>
<dbReference type="GO" id="GO:0010605">
    <property type="term" value="P:negative regulation of macromolecule metabolic process"/>
    <property type="evidence" value="ECO:0007669"/>
    <property type="project" value="UniProtKB-ARBA"/>
</dbReference>
<dbReference type="GO" id="GO:0046872">
    <property type="term" value="F:metal ion binding"/>
    <property type="evidence" value="ECO:0007669"/>
    <property type="project" value="UniProtKB-KW"/>
</dbReference>
<feature type="compositionally biased region" description="Basic and acidic residues" evidence="5">
    <location>
        <begin position="33"/>
        <end position="50"/>
    </location>
</feature>
<dbReference type="GO" id="GO:0003729">
    <property type="term" value="F:mRNA binding"/>
    <property type="evidence" value="ECO:0007669"/>
    <property type="project" value="TreeGrafter"/>
</dbReference>
<dbReference type="Gene3D" id="3.30.460.10">
    <property type="entry name" value="Beta Polymerase, domain 2"/>
    <property type="match status" value="1"/>
</dbReference>
<dbReference type="Gene3D" id="1.10.1410.10">
    <property type="match status" value="1"/>
</dbReference>
<evidence type="ECO:0000259" key="7">
    <source>
        <dbReference type="Pfam" id="PF22600"/>
    </source>
</evidence>
<feature type="region of interest" description="Disordered" evidence="5">
    <location>
        <begin position="102"/>
        <end position="132"/>
    </location>
</feature>
<organism evidence="8 9">
    <name type="scientific">Schizopora paradoxa</name>
    <dbReference type="NCBI Taxonomy" id="27342"/>
    <lineage>
        <taxon>Eukaryota</taxon>
        <taxon>Fungi</taxon>
        <taxon>Dikarya</taxon>
        <taxon>Basidiomycota</taxon>
        <taxon>Agaricomycotina</taxon>
        <taxon>Agaricomycetes</taxon>
        <taxon>Hymenochaetales</taxon>
        <taxon>Schizoporaceae</taxon>
        <taxon>Schizopora</taxon>
    </lineage>
</organism>
<dbReference type="GO" id="GO:1990817">
    <property type="term" value="F:poly(A) RNA polymerase activity"/>
    <property type="evidence" value="ECO:0007669"/>
    <property type="project" value="UniProtKB-EC"/>
</dbReference>
<feature type="compositionally biased region" description="Basic residues" evidence="5">
    <location>
        <begin position="23"/>
        <end position="32"/>
    </location>
</feature>
<keyword evidence="4" id="KW-0460">Magnesium</keyword>
<dbReference type="Proteomes" id="UP000053477">
    <property type="component" value="Unassembled WGS sequence"/>
</dbReference>
<dbReference type="GO" id="GO:0031499">
    <property type="term" value="C:TRAMP complex"/>
    <property type="evidence" value="ECO:0007669"/>
    <property type="project" value="TreeGrafter"/>
</dbReference>
<evidence type="ECO:0000256" key="5">
    <source>
        <dbReference type="SAM" id="MobiDB-lite"/>
    </source>
</evidence>
<dbReference type="CDD" id="cd05402">
    <property type="entry name" value="NT_PAP_TUTase"/>
    <property type="match status" value="1"/>
</dbReference>
<comment type="similarity">
    <text evidence="1">Belongs to the DNA polymerase type-B-like family.</text>
</comment>
<dbReference type="EC" id="2.7.7.19" evidence="2"/>
<dbReference type="FunFam" id="3.30.460.10:FF:000051">
    <property type="entry name" value="DNA2/NAM7 helicase family protein"/>
    <property type="match status" value="1"/>
</dbReference>
<feature type="domain" description="Poly(A) RNA polymerase mitochondrial-like central palm" evidence="7">
    <location>
        <begin position="176"/>
        <end position="309"/>
    </location>
</feature>
<feature type="compositionally biased region" description="Polar residues" evidence="5">
    <location>
        <begin position="1"/>
        <end position="21"/>
    </location>
</feature>
<evidence type="ECO:0000313" key="8">
    <source>
        <dbReference type="EMBL" id="KLO19261.1"/>
    </source>
</evidence>
<dbReference type="SUPFAM" id="SSF81301">
    <property type="entry name" value="Nucleotidyltransferase"/>
    <property type="match status" value="1"/>
</dbReference>